<sequence>MFMWSKGIEYKKREKEKLSKISSKDLPFDVFVKNGELVSWRRSGWCKRSYQFYKKSCKRNFRRNKNLESSVKGNYYRKCYELKYAWI</sequence>
<organism evidence="1 2">
    <name type="scientific">Leptotrichia wadei</name>
    <dbReference type="NCBI Taxonomy" id="157687"/>
    <lineage>
        <taxon>Bacteria</taxon>
        <taxon>Fusobacteriati</taxon>
        <taxon>Fusobacteriota</taxon>
        <taxon>Fusobacteriia</taxon>
        <taxon>Fusobacteriales</taxon>
        <taxon>Leptotrichiaceae</taxon>
        <taxon>Leptotrichia</taxon>
    </lineage>
</organism>
<evidence type="ECO:0000313" key="2">
    <source>
        <dbReference type="Proteomes" id="UP000070483"/>
    </source>
</evidence>
<keyword evidence="2" id="KW-1185">Reference proteome</keyword>
<dbReference type="STRING" id="157687.HMPREF3180_01644"/>
<dbReference type="EMBL" id="LSDD01000117">
    <property type="protein sequence ID" value="KXB62987.1"/>
    <property type="molecule type" value="Genomic_DNA"/>
</dbReference>
<protein>
    <submittedName>
        <fullName evidence="1">Uncharacterized protein</fullName>
    </submittedName>
</protein>
<dbReference type="AlphaFoldDB" id="A0A134A5K5"/>
<dbReference type="Proteomes" id="UP000070483">
    <property type="component" value="Unassembled WGS sequence"/>
</dbReference>
<gene>
    <name evidence="1" type="ORF">HMPREF3180_01644</name>
</gene>
<reference evidence="2" key="1">
    <citation type="submission" date="2016-01" db="EMBL/GenBank/DDBJ databases">
        <authorList>
            <person name="Mitreva M."/>
            <person name="Pepin K.H."/>
            <person name="Mihindukulasuriya K.A."/>
            <person name="Fulton R."/>
            <person name="Fronick C."/>
            <person name="O'Laughlin M."/>
            <person name="Miner T."/>
            <person name="Herter B."/>
            <person name="Rosa B.A."/>
            <person name="Cordes M."/>
            <person name="Tomlinson C."/>
            <person name="Wollam A."/>
            <person name="Palsikar V.B."/>
            <person name="Mardis E.R."/>
            <person name="Wilson R.K."/>
        </authorList>
    </citation>
    <scope>NUCLEOTIDE SEQUENCE [LARGE SCALE GENOMIC DNA]</scope>
    <source>
        <strain evidence="2">KA00185</strain>
    </source>
</reference>
<dbReference type="PATRIC" id="fig|157687.3.peg.1635"/>
<evidence type="ECO:0000313" key="1">
    <source>
        <dbReference type="EMBL" id="KXB62987.1"/>
    </source>
</evidence>
<comment type="caution">
    <text evidence="1">The sequence shown here is derived from an EMBL/GenBank/DDBJ whole genome shotgun (WGS) entry which is preliminary data.</text>
</comment>
<name>A0A134A5K5_9FUSO</name>
<proteinExistence type="predicted"/>
<accession>A0A134A5K5</accession>